<dbReference type="InterPro" id="IPR027417">
    <property type="entry name" value="P-loop_NTPase"/>
</dbReference>
<dbReference type="Proteomes" id="UP000197138">
    <property type="component" value="Unassembled WGS sequence"/>
</dbReference>
<evidence type="ECO:0000313" key="4">
    <source>
        <dbReference type="EMBL" id="OWM87310.1"/>
    </source>
</evidence>
<proteinExistence type="inferred from homology"/>
<dbReference type="Pfam" id="PF14543">
    <property type="entry name" value="TAXi_N"/>
    <property type="match status" value="1"/>
</dbReference>
<comment type="similarity">
    <text evidence="1">Belongs to the peptidase A1 family.</text>
</comment>
<feature type="region of interest" description="Disordered" evidence="2">
    <location>
        <begin position="199"/>
        <end position="252"/>
    </location>
</feature>
<reference evidence="5" key="1">
    <citation type="journal article" date="2017" name="Plant J.">
        <title>The pomegranate (Punica granatum L.) genome and the genomics of punicalagin biosynthesis.</title>
        <authorList>
            <person name="Qin G."/>
            <person name="Xu C."/>
            <person name="Ming R."/>
            <person name="Tang H."/>
            <person name="Guyot R."/>
            <person name="Kramer E.M."/>
            <person name="Hu Y."/>
            <person name="Yi X."/>
            <person name="Qi Y."/>
            <person name="Xu X."/>
            <person name="Gao Z."/>
            <person name="Pan H."/>
            <person name="Jian J."/>
            <person name="Tian Y."/>
            <person name="Yue Z."/>
            <person name="Xu Y."/>
        </authorList>
    </citation>
    <scope>NUCLEOTIDE SEQUENCE [LARGE SCALE GENOMIC DNA]</scope>
    <source>
        <strain evidence="5">cv. Dabenzi</strain>
    </source>
</reference>
<evidence type="ECO:0000313" key="5">
    <source>
        <dbReference type="Proteomes" id="UP000197138"/>
    </source>
</evidence>
<dbReference type="SUPFAM" id="SSF52540">
    <property type="entry name" value="P-loop containing nucleoside triphosphate hydrolases"/>
    <property type="match status" value="1"/>
</dbReference>
<evidence type="ECO:0000256" key="2">
    <source>
        <dbReference type="SAM" id="MobiDB-lite"/>
    </source>
</evidence>
<dbReference type="SUPFAM" id="SSF50630">
    <property type="entry name" value="Acid proteases"/>
    <property type="match status" value="1"/>
</dbReference>
<organism evidence="4 5">
    <name type="scientific">Punica granatum</name>
    <name type="common">Pomegranate</name>
    <dbReference type="NCBI Taxonomy" id="22663"/>
    <lineage>
        <taxon>Eukaryota</taxon>
        <taxon>Viridiplantae</taxon>
        <taxon>Streptophyta</taxon>
        <taxon>Embryophyta</taxon>
        <taxon>Tracheophyta</taxon>
        <taxon>Spermatophyta</taxon>
        <taxon>Magnoliopsida</taxon>
        <taxon>eudicotyledons</taxon>
        <taxon>Gunneridae</taxon>
        <taxon>Pentapetalae</taxon>
        <taxon>rosids</taxon>
        <taxon>malvids</taxon>
        <taxon>Myrtales</taxon>
        <taxon>Lythraceae</taxon>
        <taxon>Punica</taxon>
    </lineage>
</organism>
<dbReference type="InterPro" id="IPR001461">
    <property type="entry name" value="Aspartic_peptidase_A1"/>
</dbReference>
<dbReference type="InterPro" id="IPR032861">
    <property type="entry name" value="TAXi_N"/>
</dbReference>
<dbReference type="Gene3D" id="3.40.50.300">
    <property type="entry name" value="P-loop containing nucleotide triphosphate hydrolases"/>
    <property type="match status" value="1"/>
</dbReference>
<feature type="domain" description="Xylanase inhibitor N-terminal" evidence="3">
    <location>
        <begin position="302"/>
        <end position="400"/>
    </location>
</feature>
<accession>A0A218XR52</accession>
<protein>
    <recommendedName>
        <fullName evidence="3">Xylanase inhibitor N-terminal domain-containing protein</fullName>
    </recommendedName>
</protein>
<dbReference type="PANTHER" id="PTHR13683:SF875">
    <property type="entry name" value="EUKARYOTIC ASPARTYL PROTEASE FAMILY PROTEIN"/>
    <property type="match status" value="1"/>
</dbReference>
<evidence type="ECO:0000256" key="1">
    <source>
        <dbReference type="ARBA" id="ARBA00007447"/>
    </source>
</evidence>
<dbReference type="PANTHER" id="PTHR13683">
    <property type="entry name" value="ASPARTYL PROTEASES"/>
    <property type="match status" value="1"/>
</dbReference>
<feature type="compositionally biased region" description="Basic and acidic residues" evidence="2">
    <location>
        <begin position="119"/>
        <end position="129"/>
    </location>
</feature>
<name>A0A218XR52_PUNGR</name>
<dbReference type="InterPro" id="IPR021109">
    <property type="entry name" value="Peptidase_aspartic_dom_sf"/>
</dbReference>
<comment type="caution">
    <text evidence="4">The sequence shown here is derived from an EMBL/GenBank/DDBJ whole genome shotgun (WGS) entry which is preliminary data.</text>
</comment>
<dbReference type="AlphaFoldDB" id="A0A218XR52"/>
<feature type="region of interest" description="Disordered" evidence="2">
    <location>
        <begin position="102"/>
        <end position="134"/>
    </location>
</feature>
<gene>
    <name evidence="4" type="ORF">CDL15_Pgr022417</name>
</gene>
<feature type="compositionally biased region" description="Polar residues" evidence="2">
    <location>
        <begin position="216"/>
        <end position="226"/>
    </location>
</feature>
<sequence length="409" mass="44613">MGAIRKTTLAKAVFNRLCDHFDGRCFLLDVRETTKCKDIEHLQRQLLQDLGVKSADITDSNCLKRIPVAIEDLSSSVLTSNTWKVELEGLYWSRIDSNPSAATPAILTPTPVEGSSPRAGEKADAERAELSPPDAGMLAGQGVCELEVPNSITPTPPLASEQGKVAEWSDLHGDNIEVPSKGESSQVNSKQVLLEDVKSRSDAISSDDELEVSSRRGVTTQNQSITVEEVKSTQKVQGKRKPRTGKGGEVRNSTYRIPDRKLIQGVTSLGSCAVHLELIRASSIPRHHTFRDVQVLTANKPKYDRSISCSGQRDKCWFLISYKDLTGISGYLVVDQFYFDMSKGQSLFPDRWAPLLFGCSIHPPGQFKVDGIMGFGPGVLSVISQLSAQANTPKVFSHCLMVGLVGGEV</sequence>
<dbReference type="GO" id="GO:0004190">
    <property type="term" value="F:aspartic-type endopeptidase activity"/>
    <property type="evidence" value="ECO:0007669"/>
    <property type="project" value="InterPro"/>
</dbReference>
<dbReference type="GO" id="GO:0006508">
    <property type="term" value="P:proteolysis"/>
    <property type="evidence" value="ECO:0007669"/>
    <property type="project" value="InterPro"/>
</dbReference>
<dbReference type="EMBL" id="MTKT01000813">
    <property type="protein sequence ID" value="OWM87310.1"/>
    <property type="molecule type" value="Genomic_DNA"/>
</dbReference>
<dbReference type="Gene3D" id="2.40.70.10">
    <property type="entry name" value="Acid Proteases"/>
    <property type="match status" value="1"/>
</dbReference>
<evidence type="ECO:0000259" key="3">
    <source>
        <dbReference type="Pfam" id="PF14543"/>
    </source>
</evidence>